<dbReference type="GeneID" id="20239559"/>
<name>V4BNX8_LOTGI</name>
<dbReference type="EMBL" id="KB202367">
    <property type="protein sequence ID" value="ESO90619.1"/>
    <property type="molecule type" value="Genomic_DNA"/>
</dbReference>
<organism evidence="1 2">
    <name type="scientific">Lottia gigantea</name>
    <name type="common">Giant owl limpet</name>
    <dbReference type="NCBI Taxonomy" id="225164"/>
    <lineage>
        <taxon>Eukaryota</taxon>
        <taxon>Metazoa</taxon>
        <taxon>Spiralia</taxon>
        <taxon>Lophotrochozoa</taxon>
        <taxon>Mollusca</taxon>
        <taxon>Gastropoda</taxon>
        <taxon>Patellogastropoda</taxon>
        <taxon>Lottioidea</taxon>
        <taxon>Lottiidae</taxon>
        <taxon>Lottia</taxon>
    </lineage>
</organism>
<accession>V4BNX8</accession>
<dbReference type="AlphaFoldDB" id="V4BNX8"/>
<protein>
    <submittedName>
        <fullName evidence="1">Uncharacterized protein</fullName>
    </submittedName>
</protein>
<dbReference type="Proteomes" id="UP000030746">
    <property type="component" value="Unassembled WGS sequence"/>
</dbReference>
<dbReference type="RefSeq" id="XP_009058619.1">
    <property type="nucleotide sequence ID" value="XM_009060371.1"/>
</dbReference>
<evidence type="ECO:0000313" key="1">
    <source>
        <dbReference type="EMBL" id="ESO90619.1"/>
    </source>
</evidence>
<reference evidence="1 2" key="1">
    <citation type="journal article" date="2013" name="Nature">
        <title>Insights into bilaterian evolution from three spiralian genomes.</title>
        <authorList>
            <person name="Simakov O."/>
            <person name="Marletaz F."/>
            <person name="Cho S.J."/>
            <person name="Edsinger-Gonzales E."/>
            <person name="Havlak P."/>
            <person name="Hellsten U."/>
            <person name="Kuo D.H."/>
            <person name="Larsson T."/>
            <person name="Lv J."/>
            <person name="Arendt D."/>
            <person name="Savage R."/>
            <person name="Osoegawa K."/>
            <person name="de Jong P."/>
            <person name="Grimwood J."/>
            <person name="Chapman J.A."/>
            <person name="Shapiro H."/>
            <person name="Aerts A."/>
            <person name="Otillar R.P."/>
            <person name="Terry A.Y."/>
            <person name="Boore J.L."/>
            <person name="Grigoriev I.V."/>
            <person name="Lindberg D.R."/>
            <person name="Seaver E.C."/>
            <person name="Weisblat D.A."/>
            <person name="Putnam N.H."/>
            <person name="Rokhsar D.S."/>
        </authorList>
    </citation>
    <scope>NUCLEOTIDE SEQUENCE [LARGE SCALE GENOMIC DNA]</scope>
</reference>
<keyword evidence="2" id="KW-1185">Reference proteome</keyword>
<proteinExistence type="predicted"/>
<dbReference type="CTD" id="20239559"/>
<sequence>MELIVLNLPCLQESYVKNIFQFLQKYSKRGDLLDDHATPVPDDLAFTEEGSPYDLAITEKDVRDDLAIHETGVPADLGVHDEGVPNDLDIPEGGVPNDLANSKANSKAEVQGNYIFNDCKDLVVSSSRCGNRTLKYS</sequence>
<evidence type="ECO:0000313" key="2">
    <source>
        <dbReference type="Proteomes" id="UP000030746"/>
    </source>
</evidence>
<gene>
    <name evidence="1" type="ORF">LOTGIDRAFT_163815</name>
</gene>
<dbReference type="HOGENOM" id="CLU_1867420_0_0_1"/>
<dbReference type="KEGG" id="lgi:LOTGIDRAFT_163815"/>